<dbReference type="PANTHER" id="PTHR45889">
    <property type="entry name" value="IG-LIKE DOMAIN-CONTAINING PROTEIN"/>
    <property type="match status" value="1"/>
</dbReference>
<dbReference type="PROSITE" id="PS50853">
    <property type="entry name" value="FN3"/>
    <property type="match status" value="1"/>
</dbReference>
<dbReference type="Proteomes" id="UP001217089">
    <property type="component" value="Unassembled WGS sequence"/>
</dbReference>
<feature type="domain" description="Ig-like" evidence="3">
    <location>
        <begin position="18"/>
        <end position="92"/>
    </location>
</feature>
<feature type="domain" description="Ig-like" evidence="3">
    <location>
        <begin position="247"/>
        <end position="342"/>
    </location>
</feature>
<dbReference type="InterPro" id="IPR013783">
    <property type="entry name" value="Ig-like_fold"/>
</dbReference>
<proteinExistence type="predicted"/>
<keyword evidence="6" id="KW-1185">Reference proteome</keyword>
<comment type="caution">
    <text evidence="5">The sequence shown here is derived from an EMBL/GenBank/DDBJ whole genome shotgun (WGS) entry which is preliminary data.</text>
</comment>
<accession>A0ABQ9FGX1</accession>
<feature type="domain" description="Fibronectin type-III" evidence="4">
    <location>
        <begin position="452"/>
        <end position="548"/>
    </location>
</feature>
<dbReference type="InterPro" id="IPR036116">
    <property type="entry name" value="FN3_sf"/>
</dbReference>
<evidence type="ECO:0000313" key="6">
    <source>
        <dbReference type="Proteomes" id="UP001217089"/>
    </source>
</evidence>
<dbReference type="CDD" id="cd00063">
    <property type="entry name" value="FN3"/>
    <property type="match status" value="1"/>
</dbReference>
<organism evidence="5 6">
    <name type="scientific">Tegillarca granosa</name>
    <name type="common">Malaysian cockle</name>
    <name type="synonym">Anadara granosa</name>
    <dbReference type="NCBI Taxonomy" id="220873"/>
    <lineage>
        <taxon>Eukaryota</taxon>
        <taxon>Metazoa</taxon>
        <taxon>Spiralia</taxon>
        <taxon>Lophotrochozoa</taxon>
        <taxon>Mollusca</taxon>
        <taxon>Bivalvia</taxon>
        <taxon>Autobranchia</taxon>
        <taxon>Pteriomorphia</taxon>
        <taxon>Arcoida</taxon>
        <taxon>Arcoidea</taxon>
        <taxon>Arcidae</taxon>
        <taxon>Tegillarca</taxon>
    </lineage>
</organism>
<evidence type="ECO:0000313" key="5">
    <source>
        <dbReference type="EMBL" id="KAJ8316529.1"/>
    </source>
</evidence>
<evidence type="ECO:0000259" key="4">
    <source>
        <dbReference type="PROSITE" id="PS50853"/>
    </source>
</evidence>
<dbReference type="PANTHER" id="PTHR45889:SF8">
    <property type="entry name" value="IG-LIKE DOMAIN-CONTAINING PROTEIN"/>
    <property type="match status" value="1"/>
</dbReference>
<dbReference type="InterPro" id="IPR013162">
    <property type="entry name" value="CD80_C2-set"/>
</dbReference>
<protein>
    <submittedName>
        <fullName evidence="5">Uncharacterized protein</fullName>
    </submittedName>
</protein>
<dbReference type="PROSITE" id="PS50835">
    <property type="entry name" value="IG_LIKE"/>
    <property type="match status" value="3"/>
</dbReference>
<dbReference type="Gene3D" id="2.60.40.10">
    <property type="entry name" value="Immunoglobulins"/>
    <property type="match status" value="3"/>
</dbReference>
<evidence type="ECO:0000256" key="2">
    <source>
        <dbReference type="SAM" id="SignalP"/>
    </source>
</evidence>
<dbReference type="SMART" id="SM00060">
    <property type="entry name" value="FN3"/>
    <property type="match status" value="1"/>
</dbReference>
<dbReference type="InterPro" id="IPR003961">
    <property type="entry name" value="FN3_dom"/>
</dbReference>
<dbReference type="InterPro" id="IPR036179">
    <property type="entry name" value="Ig-like_dom_sf"/>
</dbReference>
<dbReference type="InterPro" id="IPR007110">
    <property type="entry name" value="Ig-like_dom"/>
</dbReference>
<feature type="domain" description="Ig-like" evidence="3">
    <location>
        <begin position="357"/>
        <end position="445"/>
    </location>
</feature>
<reference evidence="5 6" key="1">
    <citation type="submission" date="2022-12" db="EMBL/GenBank/DDBJ databases">
        <title>Chromosome-level genome of Tegillarca granosa.</title>
        <authorList>
            <person name="Kim J."/>
        </authorList>
    </citation>
    <scope>NUCLEOTIDE SEQUENCE [LARGE SCALE GENOMIC DNA]</scope>
    <source>
        <strain evidence="5">Teg-2019</strain>
        <tissue evidence="5">Adductor muscle</tissue>
    </source>
</reference>
<feature type="signal peptide" evidence="2">
    <location>
        <begin position="1"/>
        <end position="23"/>
    </location>
</feature>
<dbReference type="Pfam" id="PF00041">
    <property type="entry name" value="fn3"/>
    <property type="match status" value="1"/>
</dbReference>
<dbReference type="Pfam" id="PF08205">
    <property type="entry name" value="C2-set_2"/>
    <property type="match status" value="1"/>
</dbReference>
<dbReference type="SUPFAM" id="SSF48726">
    <property type="entry name" value="Immunoglobulin"/>
    <property type="match status" value="2"/>
</dbReference>
<keyword evidence="1" id="KW-1015">Disulfide bond</keyword>
<evidence type="ECO:0000259" key="3">
    <source>
        <dbReference type="PROSITE" id="PS50835"/>
    </source>
</evidence>
<feature type="chain" id="PRO_5045046948" evidence="2">
    <location>
        <begin position="24"/>
        <end position="618"/>
    </location>
</feature>
<dbReference type="EMBL" id="JARBDR010000327">
    <property type="protein sequence ID" value="KAJ8316529.1"/>
    <property type="molecule type" value="Genomic_DNA"/>
</dbReference>
<sequence length="618" mass="68334">MDTRILCQFSIFFIIFLDSVTEAAWTLTGSSEFAVAGESFTLTCNPQDSNAVAVKWKRLDIDTTDTGTSRATIEATGCKIGSGSDTQYQYTCEPGPVYKLTIPANVMTSSHNNKVWRCESLFGGGGEEYTLMVAGITITIRGSSQYVVPERPFTFTCVFNPGGAQSKQLLQNGKLFEAVQLSNDGLGVCYNVTSAATICDPSRCSCSQKGDISTAKWTILSIDAEYSWKCKEFNDLSPALNLKVAVPVSSVTLYQVTGAQIDVFAGQNISLTCVTGQSRPRSYIQWYIGTDNYTINSSSTVTNGQDELTSVTGILTFTVTRNQADLAINCKAYNIDPNTTVELVNKPKLNVQYRLQPKAEIKDVGDSLSVTDSSFVTLHCEVKGGSPLAVINWSCFCGKVTNASEYGIARSIITFTASSSLNRKICTCSATHPASVIQNDSVQIMVTTKPQPPRYLEIFDTKHNSIVLKWERGSKSNFQHQYVILVQNMVSRELRKYLINDDLKKTNYSFEIEDLLPSTSYKFQLYSMNENGNSSFLSVLASVTSESKGNNQNSDAKPKGTTKFKDISKIDTETRDYENMHTGHKNQSKRHGGLSQKQLLKNSIPIRNRTYNNFRSWM</sequence>
<evidence type="ECO:0000256" key="1">
    <source>
        <dbReference type="ARBA" id="ARBA00023157"/>
    </source>
</evidence>
<name>A0ABQ9FGX1_TEGGR</name>
<keyword evidence="2" id="KW-0732">Signal</keyword>
<gene>
    <name evidence="5" type="ORF">KUTeg_005936</name>
</gene>
<dbReference type="SUPFAM" id="SSF49265">
    <property type="entry name" value="Fibronectin type III"/>
    <property type="match status" value="1"/>
</dbReference>